<comment type="similarity">
    <text evidence="1">Belongs to the protease inhibitor I13 (potato type I serine protease inhibitor) family.</text>
</comment>
<dbReference type="InterPro" id="IPR000864">
    <property type="entry name" value="Prot_inh_pot1"/>
</dbReference>
<reference evidence="4" key="1">
    <citation type="submission" date="2023-12" db="EMBL/GenBank/DDBJ databases">
        <title>Genome assembly of Anisodus tanguticus.</title>
        <authorList>
            <person name="Wang Y.-J."/>
        </authorList>
    </citation>
    <scope>NUCLEOTIDE SEQUENCE</scope>
    <source>
        <strain evidence="4">KB-2021</strain>
        <tissue evidence="4">Leaf</tissue>
    </source>
</reference>
<keyword evidence="3" id="KW-0722">Serine protease inhibitor</keyword>
<sequence length="111" mass="12403">MEKAIAYFLLGFLFISQYMVIIQSKIIYPPCQRGSCVGNQCKLPGDPYQYEWPELIGVEIIKAKATVERTNPYVTGVVQTTQCIVMGDNCVNRVWLCPDGQGNVRVTPKVG</sequence>
<evidence type="ECO:0000313" key="4">
    <source>
        <dbReference type="EMBL" id="KAK4339193.1"/>
    </source>
</evidence>
<proteinExistence type="inferred from homology"/>
<dbReference type="GO" id="GO:0004867">
    <property type="term" value="F:serine-type endopeptidase inhibitor activity"/>
    <property type="evidence" value="ECO:0007669"/>
    <property type="project" value="UniProtKB-KW"/>
</dbReference>
<evidence type="ECO:0000313" key="5">
    <source>
        <dbReference type="Proteomes" id="UP001291623"/>
    </source>
</evidence>
<keyword evidence="2" id="KW-0646">Protease inhibitor</keyword>
<name>A0AAE1QTA0_9SOLA</name>
<comment type="caution">
    <text evidence="4">The sequence shown here is derived from an EMBL/GenBank/DDBJ whole genome shotgun (WGS) entry which is preliminary data.</text>
</comment>
<protein>
    <submittedName>
        <fullName evidence="4">Uncharacterized protein</fullName>
    </submittedName>
</protein>
<dbReference type="InterPro" id="IPR036354">
    <property type="entry name" value="Prot_inh_pot1_sf"/>
</dbReference>
<accession>A0AAE1QTA0</accession>
<dbReference type="GO" id="GO:0009611">
    <property type="term" value="P:response to wounding"/>
    <property type="evidence" value="ECO:0007669"/>
    <property type="project" value="InterPro"/>
</dbReference>
<evidence type="ECO:0000256" key="1">
    <source>
        <dbReference type="ARBA" id="ARBA00008210"/>
    </source>
</evidence>
<dbReference type="PANTHER" id="PTHR33091">
    <property type="entry name" value="PROTEIN, PUTATIVE, EXPRESSED-RELATED"/>
    <property type="match status" value="1"/>
</dbReference>
<dbReference type="Proteomes" id="UP001291623">
    <property type="component" value="Unassembled WGS sequence"/>
</dbReference>
<organism evidence="4 5">
    <name type="scientific">Anisodus tanguticus</name>
    <dbReference type="NCBI Taxonomy" id="243964"/>
    <lineage>
        <taxon>Eukaryota</taxon>
        <taxon>Viridiplantae</taxon>
        <taxon>Streptophyta</taxon>
        <taxon>Embryophyta</taxon>
        <taxon>Tracheophyta</taxon>
        <taxon>Spermatophyta</taxon>
        <taxon>Magnoliopsida</taxon>
        <taxon>eudicotyledons</taxon>
        <taxon>Gunneridae</taxon>
        <taxon>Pentapetalae</taxon>
        <taxon>asterids</taxon>
        <taxon>lamiids</taxon>
        <taxon>Solanales</taxon>
        <taxon>Solanaceae</taxon>
        <taxon>Solanoideae</taxon>
        <taxon>Hyoscyameae</taxon>
        <taxon>Anisodus</taxon>
    </lineage>
</organism>
<dbReference type="PANTHER" id="PTHR33091:SF99">
    <property type="entry name" value="INHIBITOR OF TRYPSIN_HAGEMAN FACTOR-LIKE PROTEIN-RELATED"/>
    <property type="match status" value="1"/>
</dbReference>
<dbReference type="AlphaFoldDB" id="A0AAE1QTA0"/>
<dbReference type="EMBL" id="JAVYJV010000023">
    <property type="protein sequence ID" value="KAK4339193.1"/>
    <property type="molecule type" value="Genomic_DNA"/>
</dbReference>
<keyword evidence="5" id="KW-1185">Reference proteome</keyword>
<dbReference type="Gene3D" id="3.30.10.10">
    <property type="entry name" value="Trypsin Inhibitor V, subunit A"/>
    <property type="match status" value="1"/>
</dbReference>
<evidence type="ECO:0000256" key="3">
    <source>
        <dbReference type="ARBA" id="ARBA00022900"/>
    </source>
</evidence>
<evidence type="ECO:0000256" key="2">
    <source>
        <dbReference type="ARBA" id="ARBA00022690"/>
    </source>
</evidence>
<gene>
    <name evidence="4" type="ORF">RND71_040655</name>
</gene>
<dbReference type="Pfam" id="PF00280">
    <property type="entry name" value="potato_inhibit"/>
    <property type="match status" value="1"/>
</dbReference>
<dbReference type="SUPFAM" id="SSF54654">
    <property type="entry name" value="CI-2 family of serine protease inhibitors"/>
    <property type="match status" value="1"/>
</dbReference>